<dbReference type="InterPro" id="IPR012938">
    <property type="entry name" value="Glc/Sorbosone_DH"/>
</dbReference>
<sequence>MSPTRRCPWLLALVLAGCGGQPAPPATRPHVVDATPTVYASERLRYSVTEQVAGLVHPWSLAFLPEGGMLVTERPGRLRRIGADGTVSAPIEGLPAVFVDGQAGLFDVALSPGFAVDHLVYFSYAEANWRGNLAGAAVARGRLQGNRLDDVQVIFRQLPKRSAGTNLGTRLVFDRKGHLFIGLGDGRVAAEEAQQLDSLQGKLVRIRPDGSVPPDNPFVGKAGARAEIWSYGHRNIQGAALDPRTGQLWTSEHGPMGGDELNIPQAGRNYGWPVITYGLGYDGQPVPGSVGASAPGMEQPLHYWKKSPALSGLAFYTGRAFEPWQGNLFLGALAGTALIRLELDGNRVVHEERLLADRGQRIRDVRQGPDGALYLLVDADDGKLLRLAPVAPQSAK</sequence>
<dbReference type="InterPro" id="IPR011042">
    <property type="entry name" value="6-blade_b-propeller_TolB-like"/>
</dbReference>
<accession>A0ABV7UWW4</accession>
<gene>
    <name evidence="2" type="ORF">ACFOM9_13885</name>
</gene>
<dbReference type="Gene3D" id="2.120.10.30">
    <property type="entry name" value="TolB, C-terminal domain"/>
    <property type="match status" value="1"/>
</dbReference>
<dbReference type="InterPro" id="IPR011041">
    <property type="entry name" value="Quinoprot_gluc/sorb_DH_b-prop"/>
</dbReference>
<protein>
    <submittedName>
        <fullName evidence="2">PQQ-dependent sugar dehydrogenase</fullName>
        <ecNumber evidence="2">1.1.5.-</ecNumber>
    </submittedName>
</protein>
<name>A0ABV7UWW4_9GAMM</name>
<proteinExistence type="predicted"/>
<organism evidence="2 3">
    <name type="scientific">Luteimonas notoginsengisoli</name>
    <dbReference type="NCBI Taxonomy" id="1578200"/>
    <lineage>
        <taxon>Bacteria</taxon>
        <taxon>Pseudomonadati</taxon>
        <taxon>Pseudomonadota</taxon>
        <taxon>Gammaproteobacteria</taxon>
        <taxon>Lysobacterales</taxon>
        <taxon>Lysobacteraceae</taxon>
        <taxon>Luteimonas</taxon>
    </lineage>
</organism>
<dbReference type="EC" id="1.1.5.-" evidence="2"/>
<evidence type="ECO:0000313" key="3">
    <source>
        <dbReference type="Proteomes" id="UP001595724"/>
    </source>
</evidence>
<dbReference type="PANTHER" id="PTHR19328:SF75">
    <property type="entry name" value="ALDOSE SUGAR DEHYDROGENASE YLII"/>
    <property type="match status" value="1"/>
</dbReference>
<dbReference type="EMBL" id="JBHRYF010000012">
    <property type="protein sequence ID" value="MFC3661154.1"/>
    <property type="molecule type" value="Genomic_DNA"/>
</dbReference>
<evidence type="ECO:0000259" key="1">
    <source>
        <dbReference type="Pfam" id="PF07995"/>
    </source>
</evidence>
<dbReference type="RefSeq" id="WP_386712056.1">
    <property type="nucleotide sequence ID" value="NZ_JBHRYF010000012.1"/>
</dbReference>
<evidence type="ECO:0000313" key="2">
    <source>
        <dbReference type="EMBL" id="MFC3661154.1"/>
    </source>
</evidence>
<dbReference type="Pfam" id="PF07995">
    <property type="entry name" value="GSDH"/>
    <property type="match status" value="1"/>
</dbReference>
<dbReference type="SUPFAM" id="SSF50952">
    <property type="entry name" value="Soluble quinoprotein glucose dehydrogenase"/>
    <property type="match status" value="1"/>
</dbReference>
<dbReference type="PANTHER" id="PTHR19328">
    <property type="entry name" value="HEDGEHOG-INTERACTING PROTEIN"/>
    <property type="match status" value="1"/>
</dbReference>
<keyword evidence="2" id="KW-0560">Oxidoreductase</keyword>
<keyword evidence="3" id="KW-1185">Reference proteome</keyword>
<reference evidence="3" key="1">
    <citation type="journal article" date="2019" name="Int. J. Syst. Evol. Microbiol.">
        <title>The Global Catalogue of Microorganisms (GCM) 10K type strain sequencing project: providing services to taxonomists for standard genome sequencing and annotation.</title>
        <authorList>
            <consortium name="The Broad Institute Genomics Platform"/>
            <consortium name="The Broad Institute Genome Sequencing Center for Infectious Disease"/>
            <person name="Wu L."/>
            <person name="Ma J."/>
        </authorList>
    </citation>
    <scope>NUCLEOTIDE SEQUENCE [LARGE SCALE GENOMIC DNA]</scope>
    <source>
        <strain evidence="3">KCTC 42211</strain>
    </source>
</reference>
<dbReference type="PROSITE" id="PS51257">
    <property type="entry name" value="PROKAR_LIPOPROTEIN"/>
    <property type="match status" value="1"/>
</dbReference>
<comment type="caution">
    <text evidence="2">The sequence shown here is derived from an EMBL/GenBank/DDBJ whole genome shotgun (WGS) entry which is preliminary data.</text>
</comment>
<dbReference type="GO" id="GO:0016491">
    <property type="term" value="F:oxidoreductase activity"/>
    <property type="evidence" value="ECO:0007669"/>
    <property type="project" value="UniProtKB-KW"/>
</dbReference>
<dbReference type="Proteomes" id="UP001595724">
    <property type="component" value="Unassembled WGS sequence"/>
</dbReference>
<feature type="domain" description="Glucose/Sorbosone dehydrogenase" evidence="1">
    <location>
        <begin position="56"/>
        <end position="386"/>
    </location>
</feature>